<keyword evidence="8" id="KW-1133">Transmembrane helix</keyword>
<dbReference type="Gene3D" id="2.30.30.830">
    <property type="match status" value="1"/>
</dbReference>
<dbReference type="InterPro" id="IPR024961">
    <property type="entry name" value="T2SS_GspC_N"/>
</dbReference>
<dbReference type="STRING" id="1137799.GZ78_13465"/>
<dbReference type="InterPro" id="IPR036034">
    <property type="entry name" value="PDZ_sf"/>
</dbReference>
<dbReference type="SUPFAM" id="SSF50156">
    <property type="entry name" value="PDZ domain-like"/>
    <property type="match status" value="1"/>
</dbReference>
<evidence type="ECO:0000256" key="5">
    <source>
        <dbReference type="ARBA" id="ARBA00022519"/>
    </source>
</evidence>
<dbReference type="AlphaFoldDB" id="A0A081NJ64"/>
<dbReference type="GO" id="GO:0015628">
    <property type="term" value="P:protein secretion by the type II secretion system"/>
    <property type="evidence" value="ECO:0007669"/>
    <property type="project" value="InterPro"/>
</dbReference>
<sequence length="298" mass="32931">MSTTLLNRLKGLGPQSSPDFNIASVLSQTGVRRLIICCEVLLVILLTQQLARLTWQFLDNSDNASMKAWQPSSVAVNGRQSDKDVYPALNNLHLFGQEPIKLTTSESSDIDPNAVPKSRLSAKVTGIVASTLPADSVAVIQAGGRDRTYRIGEKLQGSNAEVKDIYEDRVIVLNRGKHEALLLYPDEAGRKVEKRNSGRLTEVRQQLISDPASFTDFVQFTAVQKSGQLVGYQLNPGKFPEVFRQSGLKPNDVALSINGYDLSDSNDTMKLLQEINQLAQLSMTIERDGRLYEIEVKL</sequence>
<dbReference type="GO" id="GO:0005886">
    <property type="term" value="C:plasma membrane"/>
    <property type="evidence" value="ECO:0007669"/>
    <property type="project" value="UniProtKB-SubCell"/>
</dbReference>
<keyword evidence="3" id="KW-0813">Transport</keyword>
<evidence type="ECO:0000259" key="10">
    <source>
        <dbReference type="Pfam" id="PF11356"/>
    </source>
</evidence>
<dbReference type="Pfam" id="PF11356">
    <property type="entry name" value="T2SSC"/>
    <property type="match status" value="1"/>
</dbReference>
<organism evidence="11 12">
    <name type="scientific">Endozoicomonas numazuensis</name>
    <dbReference type="NCBI Taxonomy" id="1137799"/>
    <lineage>
        <taxon>Bacteria</taxon>
        <taxon>Pseudomonadati</taxon>
        <taxon>Pseudomonadota</taxon>
        <taxon>Gammaproteobacteria</taxon>
        <taxon>Oceanospirillales</taxon>
        <taxon>Endozoicomonadaceae</taxon>
        <taxon>Endozoicomonas</taxon>
    </lineage>
</organism>
<evidence type="ECO:0000256" key="1">
    <source>
        <dbReference type="ARBA" id="ARBA00004533"/>
    </source>
</evidence>
<evidence type="ECO:0000256" key="4">
    <source>
        <dbReference type="ARBA" id="ARBA00022475"/>
    </source>
</evidence>
<dbReference type="NCBIfam" id="TIGR01713">
    <property type="entry name" value="typeII_sec_gspC"/>
    <property type="match status" value="1"/>
</dbReference>
<dbReference type="EMBL" id="JOKH01000002">
    <property type="protein sequence ID" value="KEQ18487.1"/>
    <property type="molecule type" value="Genomic_DNA"/>
</dbReference>
<dbReference type="eggNOG" id="COG3031">
    <property type="taxonomic scope" value="Bacteria"/>
</dbReference>
<protein>
    <recommendedName>
        <fullName evidence="10">Type II secretion system protein GspC N-terminal domain-containing protein</fullName>
    </recommendedName>
</protein>
<keyword evidence="12" id="KW-1185">Reference proteome</keyword>
<dbReference type="InterPro" id="IPR001639">
    <property type="entry name" value="T2SS_protein-GspC"/>
</dbReference>
<keyword evidence="4" id="KW-1003">Cell membrane</keyword>
<comment type="subcellular location">
    <subcellularLocation>
        <location evidence="1">Cell inner membrane</location>
    </subcellularLocation>
</comment>
<evidence type="ECO:0000256" key="8">
    <source>
        <dbReference type="ARBA" id="ARBA00022989"/>
    </source>
</evidence>
<proteinExistence type="inferred from homology"/>
<accession>A0A081NJ64</accession>
<evidence type="ECO:0000256" key="7">
    <source>
        <dbReference type="ARBA" id="ARBA00022927"/>
    </source>
</evidence>
<evidence type="ECO:0000313" key="11">
    <source>
        <dbReference type="EMBL" id="KEQ18487.1"/>
    </source>
</evidence>
<dbReference type="GO" id="GO:0015627">
    <property type="term" value="C:type II protein secretion system complex"/>
    <property type="evidence" value="ECO:0007669"/>
    <property type="project" value="InterPro"/>
</dbReference>
<dbReference type="RefSeq" id="WP_034835872.1">
    <property type="nucleotide sequence ID" value="NZ_JOKH01000002.1"/>
</dbReference>
<evidence type="ECO:0000313" key="12">
    <source>
        <dbReference type="Proteomes" id="UP000028073"/>
    </source>
</evidence>
<keyword evidence="6" id="KW-0812">Transmembrane</keyword>
<keyword evidence="5" id="KW-0997">Cell inner membrane</keyword>
<name>A0A081NJ64_9GAMM</name>
<comment type="similarity">
    <text evidence="2">Belongs to the GSP C family.</text>
</comment>
<comment type="caution">
    <text evidence="11">The sequence shown here is derived from an EMBL/GenBank/DDBJ whole genome shotgun (WGS) entry which is preliminary data.</text>
</comment>
<evidence type="ECO:0000256" key="3">
    <source>
        <dbReference type="ARBA" id="ARBA00022448"/>
    </source>
</evidence>
<dbReference type="Proteomes" id="UP000028073">
    <property type="component" value="Unassembled WGS sequence"/>
</dbReference>
<evidence type="ECO:0000256" key="2">
    <source>
        <dbReference type="ARBA" id="ARBA00007986"/>
    </source>
</evidence>
<keyword evidence="9" id="KW-0472">Membrane</keyword>
<evidence type="ECO:0000256" key="9">
    <source>
        <dbReference type="ARBA" id="ARBA00023136"/>
    </source>
</evidence>
<dbReference type="OrthoDB" id="1491375at2"/>
<dbReference type="Gene3D" id="2.30.42.10">
    <property type="match status" value="1"/>
</dbReference>
<evidence type="ECO:0000256" key="6">
    <source>
        <dbReference type="ARBA" id="ARBA00022692"/>
    </source>
</evidence>
<reference evidence="11 12" key="1">
    <citation type="submission" date="2014-06" db="EMBL/GenBank/DDBJ databases">
        <title>Whole Genome Sequences of Three Symbiotic Endozoicomonas Bacteria.</title>
        <authorList>
            <person name="Neave M.J."/>
            <person name="Apprill A."/>
            <person name="Voolstra C.R."/>
        </authorList>
    </citation>
    <scope>NUCLEOTIDE SEQUENCE [LARGE SCALE GENOMIC DNA]</scope>
    <source>
        <strain evidence="11 12">DSM 25634</strain>
    </source>
</reference>
<keyword evidence="7" id="KW-0653">Protein transport</keyword>
<gene>
    <name evidence="11" type="ORF">GZ78_13465</name>
</gene>
<feature type="domain" description="Type II secretion system protein GspC N-terminal" evidence="10">
    <location>
        <begin position="40"/>
        <end position="182"/>
    </location>
</feature>